<evidence type="ECO:0000313" key="3">
    <source>
        <dbReference type="Proteomes" id="UP000492821"/>
    </source>
</evidence>
<dbReference type="InterPro" id="IPR050866">
    <property type="entry name" value="CNG_cation_channel"/>
</dbReference>
<dbReference type="Gene3D" id="1.10.287.70">
    <property type="match status" value="1"/>
</dbReference>
<dbReference type="WBParaSite" id="Pan_g16421.t1">
    <property type="protein sequence ID" value="Pan_g16421.t1"/>
    <property type="gene ID" value="Pan_g16421"/>
</dbReference>
<organism evidence="3 4">
    <name type="scientific">Panagrellus redivivus</name>
    <name type="common">Microworm</name>
    <dbReference type="NCBI Taxonomy" id="6233"/>
    <lineage>
        <taxon>Eukaryota</taxon>
        <taxon>Metazoa</taxon>
        <taxon>Ecdysozoa</taxon>
        <taxon>Nematoda</taxon>
        <taxon>Chromadorea</taxon>
        <taxon>Rhabditida</taxon>
        <taxon>Tylenchina</taxon>
        <taxon>Panagrolaimomorpha</taxon>
        <taxon>Panagrolaimoidea</taxon>
        <taxon>Panagrolaimidae</taxon>
        <taxon>Panagrellus</taxon>
    </lineage>
</organism>
<dbReference type="GO" id="GO:0005222">
    <property type="term" value="F:intracellularly cAMP-activated cation channel activity"/>
    <property type="evidence" value="ECO:0007669"/>
    <property type="project" value="TreeGrafter"/>
</dbReference>
<accession>A0A7E4V482</accession>
<evidence type="ECO:0000256" key="2">
    <source>
        <dbReference type="SAM" id="Phobius"/>
    </source>
</evidence>
<dbReference type="GO" id="GO:0030553">
    <property type="term" value="F:cGMP binding"/>
    <property type="evidence" value="ECO:0007669"/>
    <property type="project" value="TreeGrafter"/>
</dbReference>
<name>A0A7E4V482_PANRE</name>
<keyword evidence="2" id="KW-0812">Transmembrane</keyword>
<dbReference type="Proteomes" id="UP000492821">
    <property type="component" value="Unassembled WGS sequence"/>
</dbReference>
<protein>
    <submittedName>
        <fullName evidence="4">Ion_trans domain-containing protein</fullName>
    </submittedName>
</protein>
<sequence length="507" mass="58112">MGSINASSWHESKEQQKRLNAQQQSSNTKCQCTPGRAKTVEQDIGYQVPHFGLSFCYVVVGGMAVAASSKASTSGNNEVDVEAEKKTSTSDDGKVSEPGLCPSNDSAGSRFAAVVRVAVKVKHWLTGRADVDNHRERLKTDFIMLGFFNAMYTANNGLLSAVSTEVPPDLTTREGIQKLLKQLKTAFTSSIDDTASTFYYWSLIVTLACFYNFLSIPLTIYAEFQSHYFVQWLIGGWFADVVNIVDLWFQARREFLDDGVRHTHWKKTLKHYTKSFIIYLDLIALLPTDLMLLIYPLWGFCRLNRLLKIHRVSDFLERTEIRTNFPNMFRLFRLICICFVIFHWNGCFYFLVSIAYKYENLNVDDWAFSFDKIFNAIYPDCDARFVSQNCSVIETFEEWANREDRLLYFDAFFANRTKTTNATTLVRKYMLSFYWSALTLTTLGEQPWPNDSFETLYETVDTLFGLIIFAVIVGDVGAMVTAMNLTRTNFEERLDGSKSTPNFDERS</sequence>
<dbReference type="GO" id="GO:0005223">
    <property type="term" value="F:intracellularly cGMP-activated cation channel activity"/>
    <property type="evidence" value="ECO:0007669"/>
    <property type="project" value="TreeGrafter"/>
</dbReference>
<reference evidence="3" key="1">
    <citation type="journal article" date="2013" name="Genetics">
        <title>The draft genome and transcriptome of Panagrellus redivivus are shaped by the harsh demands of a free-living lifestyle.</title>
        <authorList>
            <person name="Srinivasan J."/>
            <person name="Dillman A.R."/>
            <person name="Macchietto M.G."/>
            <person name="Heikkinen L."/>
            <person name="Lakso M."/>
            <person name="Fracchia K.M."/>
            <person name="Antoshechkin I."/>
            <person name="Mortazavi A."/>
            <person name="Wong G."/>
            <person name="Sternberg P.W."/>
        </authorList>
    </citation>
    <scope>NUCLEOTIDE SEQUENCE [LARGE SCALE GENOMIC DNA]</scope>
    <source>
        <strain evidence="3">MT8872</strain>
    </source>
</reference>
<evidence type="ECO:0000256" key="1">
    <source>
        <dbReference type="SAM" id="MobiDB-lite"/>
    </source>
</evidence>
<proteinExistence type="predicted"/>
<feature type="transmembrane region" description="Helical" evidence="2">
    <location>
        <begin position="331"/>
        <end position="352"/>
    </location>
</feature>
<dbReference type="GO" id="GO:0005886">
    <property type="term" value="C:plasma membrane"/>
    <property type="evidence" value="ECO:0007669"/>
    <property type="project" value="TreeGrafter"/>
</dbReference>
<feature type="compositionally biased region" description="Polar residues" evidence="1">
    <location>
        <begin position="18"/>
        <end position="31"/>
    </location>
</feature>
<feature type="transmembrane region" description="Helical" evidence="2">
    <location>
        <begin position="276"/>
        <end position="298"/>
    </location>
</feature>
<feature type="compositionally biased region" description="Basic and acidic residues" evidence="1">
    <location>
        <begin position="82"/>
        <end position="95"/>
    </location>
</feature>
<dbReference type="GO" id="GO:0044877">
    <property type="term" value="F:protein-containing complex binding"/>
    <property type="evidence" value="ECO:0007669"/>
    <property type="project" value="TreeGrafter"/>
</dbReference>
<feature type="region of interest" description="Disordered" evidence="1">
    <location>
        <begin position="71"/>
        <end position="101"/>
    </location>
</feature>
<feature type="transmembrane region" description="Helical" evidence="2">
    <location>
        <begin position="228"/>
        <end position="249"/>
    </location>
</feature>
<keyword evidence="3" id="KW-1185">Reference proteome</keyword>
<keyword evidence="2" id="KW-1133">Transmembrane helix</keyword>
<dbReference type="GO" id="GO:0017071">
    <property type="term" value="C:intracellular cyclic nucleotide activated cation channel complex"/>
    <property type="evidence" value="ECO:0007669"/>
    <property type="project" value="TreeGrafter"/>
</dbReference>
<dbReference type="SUPFAM" id="SSF81324">
    <property type="entry name" value="Voltage-gated potassium channels"/>
    <property type="match status" value="1"/>
</dbReference>
<feature type="transmembrane region" description="Helical" evidence="2">
    <location>
        <begin position="425"/>
        <end position="443"/>
    </location>
</feature>
<feature type="transmembrane region" description="Helical" evidence="2">
    <location>
        <begin position="198"/>
        <end position="222"/>
    </location>
</feature>
<dbReference type="PANTHER" id="PTHR45638:SF5">
    <property type="entry name" value="CYCLIC NUCLEOTIDE-BINDING DOMAIN-CONTAINING PROTEIN"/>
    <property type="match status" value="1"/>
</dbReference>
<feature type="region of interest" description="Disordered" evidence="1">
    <location>
        <begin position="1"/>
        <end position="34"/>
    </location>
</feature>
<reference evidence="4" key="2">
    <citation type="submission" date="2020-10" db="UniProtKB">
        <authorList>
            <consortium name="WormBaseParasite"/>
        </authorList>
    </citation>
    <scope>IDENTIFICATION</scope>
</reference>
<dbReference type="AlphaFoldDB" id="A0A7E4V482"/>
<feature type="transmembrane region" description="Helical" evidence="2">
    <location>
        <begin position="463"/>
        <end position="485"/>
    </location>
</feature>
<dbReference type="PANTHER" id="PTHR45638">
    <property type="entry name" value="CYCLIC NUCLEOTIDE-GATED CATION CHANNEL SUBUNIT A"/>
    <property type="match status" value="1"/>
</dbReference>
<evidence type="ECO:0000313" key="4">
    <source>
        <dbReference type="WBParaSite" id="Pan_g16421.t1"/>
    </source>
</evidence>
<keyword evidence="2" id="KW-0472">Membrane</keyword>